<dbReference type="HAMAP" id="MF_00037">
    <property type="entry name" value="MurB"/>
    <property type="match status" value="1"/>
</dbReference>
<dbReference type="InterPro" id="IPR011601">
    <property type="entry name" value="MurB_C"/>
</dbReference>
<dbReference type="Gene3D" id="3.30.43.10">
    <property type="entry name" value="Uridine Diphospho-n-acetylenolpyruvylglucosamine Reductase, domain 2"/>
    <property type="match status" value="1"/>
</dbReference>
<evidence type="ECO:0000256" key="4">
    <source>
        <dbReference type="ARBA" id="ARBA00004752"/>
    </source>
</evidence>
<dbReference type="InterPro" id="IPR003170">
    <property type="entry name" value="MurB"/>
</dbReference>
<comment type="pathway">
    <text evidence="4 16">Cell wall biogenesis; peptidoglycan biosynthesis.</text>
</comment>
<dbReference type="InterPro" id="IPR006094">
    <property type="entry name" value="Oxid_FAD_bind_N"/>
</dbReference>
<dbReference type="GO" id="GO:0071949">
    <property type="term" value="F:FAD binding"/>
    <property type="evidence" value="ECO:0007669"/>
    <property type="project" value="InterPro"/>
</dbReference>
<evidence type="ECO:0000256" key="3">
    <source>
        <dbReference type="ARBA" id="ARBA00004496"/>
    </source>
</evidence>
<accession>A0A3G2R3U4</accession>
<dbReference type="Pfam" id="PF01565">
    <property type="entry name" value="FAD_binding_4"/>
    <property type="match status" value="1"/>
</dbReference>
<evidence type="ECO:0000313" key="18">
    <source>
        <dbReference type="EMBL" id="AYO30130.1"/>
    </source>
</evidence>
<dbReference type="Pfam" id="PF02873">
    <property type="entry name" value="MurB_C"/>
    <property type="match status" value="1"/>
</dbReference>
<dbReference type="AlphaFoldDB" id="A0A3G2R3U4"/>
<dbReference type="InterPro" id="IPR016169">
    <property type="entry name" value="FAD-bd_PCMH_sub2"/>
</dbReference>
<dbReference type="InterPro" id="IPR016166">
    <property type="entry name" value="FAD-bd_PCMH"/>
</dbReference>
<dbReference type="GO" id="GO:0071555">
    <property type="term" value="P:cell wall organization"/>
    <property type="evidence" value="ECO:0007669"/>
    <property type="project" value="UniProtKB-KW"/>
</dbReference>
<keyword evidence="7 16" id="KW-0285">Flavoprotein</keyword>
<proteinExistence type="inferred from homology"/>
<evidence type="ECO:0000256" key="5">
    <source>
        <dbReference type="ARBA" id="ARBA00022490"/>
    </source>
</evidence>
<dbReference type="Proteomes" id="UP000280960">
    <property type="component" value="Chromosome"/>
</dbReference>
<dbReference type="InterPro" id="IPR016167">
    <property type="entry name" value="FAD-bd_PCMH_sub1"/>
</dbReference>
<keyword evidence="10 16" id="KW-0133">Cell shape</keyword>
<evidence type="ECO:0000256" key="15">
    <source>
        <dbReference type="ARBA" id="ARBA00048914"/>
    </source>
</evidence>
<comment type="function">
    <text evidence="2 16">Cell wall formation.</text>
</comment>
<reference evidence="18 19" key="1">
    <citation type="submission" date="2018-10" db="EMBL/GenBank/DDBJ databases">
        <authorList>
            <person name="Zhang X."/>
        </authorList>
    </citation>
    <scope>NUCLEOTIDE SEQUENCE [LARGE SCALE GENOMIC DNA]</scope>
    <source>
        <strain evidence="18 19">SK-G1</strain>
    </source>
</reference>
<feature type="active site" description="Proton donor" evidence="16">
    <location>
        <position position="227"/>
    </location>
</feature>
<dbReference type="NCBIfam" id="NF010480">
    <property type="entry name" value="PRK13905.1"/>
    <property type="match status" value="1"/>
</dbReference>
<dbReference type="RefSeq" id="WP_122014389.1">
    <property type="nucleotide sequence ID" value="NZ_CP033169.1"/>
</dbReference>
<dbReference type="PANTHER" id="PTHR21071:SF4">
    <property type="entry name" value="UDP-N-ACETYLENOLPYRUVOYLGLUCOSAMINE REDUCTASE"/>
    <property type="match status" value="1"/>
</dbReference>
<evidence type="ECO:0000256" key="11">
    <source>
        <dbReference type="ARBA" id="ARBA00022984"/>
    </source>
</evidence>
<keyword evidence="14 16" id="KW-0961">Cell wall biogenesis/degradation</keyword>
<evidence type="ECO:0000313" key="19">
    <source>
        <dbReference type="Proteomes" id="UP000280960"/>
    </source>
</evidence>
<dbReference type="EMBL" id="CP033169">
    <property type="protein sequence ID" value="AYO30130.1"/>
    <property type="molecule type" value="Genomic_DNA"/>
</dbReference>
<dbReference type="SUPFAM" id="SSF56176">
    <property type="entry name" value="FAD-binding/transporter-associated domain-like"/>
    <property type="match status" value="1"/>
</dbReference>
<evidence type="ECO:0000259" key="17">
    <source>
        <dbReference type="PROSITE" id="PS51387"/>
    </source>
</evidence>
<dbReference type="Gene3D" id="3.90.78.10">
    <property type="entry name" value="UDP-N-acetylenolpyruvoylglucosamine reductase, C-terminal domain"/>
    <property type="match status" value="1"/>
</dbReference>
<dbReference type="GO" id="GO:0005829">
    <property type="term" value="C:cytosol"/>
    <property type="evidence" value="ECO:0007669"/>
    <property type="project" value="TreeGrafter"/>
</dbReference>
<keyword evidence="11 16" id="KW-0573">Peptidoglycan synthesis</keyword>
<keyword evidence="19" id="KW-1185">Reference proteome</keyword>
<keyword evidence="9 16" id="KW-0521">NADP</keyword>
<dbReference type="PANTHER" id="PTHR21071">
    <property type="entry name" value="UDP-N-ACETYLENOLPYRUVOYLGLUCOSAMINE REDUCTASE"/>
    <property type="match status" value="1"/>
</dbReference>
<dbReference type="KEGG" id="bacg:D2962_05440"/>
<feature type="domain" description="FAD-binding PCMH-type" evidence="17">
    <location>
        <begin position="33"/>
        <end position="198"/>
    </location>
</feature>
<dbReference type="EC" id="1.3.1.98" evidence="16"/>
<sequence length="304" mass="33370">MKLDLLYDKLKNFISEERIKQNEPMKNHTSFHIGGPADILVLPQDAEEIKRIITCCKDEGVPFFVMGNGTNLLVRDKGIRGVVIKLAQNFNDIQITKNIIKCKAGMAVSAAVRAALENSLSGLEFASGIPGTVGGAVVMNAGAFGGEMADVVKKVNVLDLEGNIFEMSKDELGYSYRNSVLQKGDKILLDVEMELTPGNRDEIKAKMEDYISRRKQKQPLNLPSAGSAFKRPPGNYAGYLIEKAGLKGYRIGGAMVSDLHAGFIVNIDNATCEDVLKLIKHIQKEVKDKFNIDLEPEIKIQGES</sequence>
<evidence type="ECO:0000256" key="14">
    <source>
        <dbReference type="ARBA" id="ARBA00023316"/>
    </source>
</evidence>
<dbReference type="GO" id="GO:0051301">
    <property type="term" value="P:cell division"/>
    <property type="evidence" value="ECO:0007669"/>
    <property type="project" value="UniProtKB-KW"/>
</dbReference>
<evidence type="ECO:0000256" key="13">
    <source>
        <dbReference type="ARBA" id="ARBA00023306"/>
    </source>
</evidence>
<dbReference type="NCBIfam" id="TIGR00179">
    <property type="entry name" value="murB"/>
    <property type="match status" value="1"/>
</dbReference>
<evidence type="ECO:0000256" key="6">
    <source>
        <dbReference type="ARBA" id="ARBA00022618"/>
    </source>
</evidence>
<dbReference type="SUPFAM" id="SSF56194">
    <property type="entry name" value="Uridine diphospho-N-Acetylenolpyruvylglucosamine reductase, MurB, C-terminal domain"/>
    <property type="match status" value="1"/>
</dbReference>
<feature type="active site" evidence="16">
    <location>
        <position position="297"/>
    </location>
</feature>
<evidence type="ECO:0000256" key="9">
    <source>
        <dbReference type="ARBA" id="ARBA00022857"/>
    </source>
</evidence>
<name>A0A3G2R3U4_9FIRM</name>
<comment type="similarity">
    <text evidence="16">Belongs to the MurB family.</text>
</comment>
<feature type="active site" evidence="16">
    <location>
        <position position="177"/>
    </location>
</feature>
<comment type="cofactor">
    <cofactor evidence="1 16">
        <name>FAD</name>
        <dbReference type="ChEBI" id="CHEBI:57692"/>
    </cofactor>
</comment>
<evidence type="ECO:0000256" key="10">
    <source>
        <dbReference type="ARBA" id="ARBA00022960"/>
    </source>
</evidence>
<organism evidence="18 19">
    <name type="scientific">Biomaibacter acetigenes</name>
    <dbReference type="NCBI Taxonomy" id="2316383"/>
    <lineage>
        <taxon>Bacteria</taxon>
        <taxon>Bacillati</taxon>
        <taxon>Bacillota</taxon>
        <taxon>Clostridia</taxon>
        <taxon>Thermosediminibacterales</taxon>
        <taxon>Tepidanaerobacteraceae</taxon>
        <taxon>Biomaibacter</taxon>
    </lineage>
</organism>
<evidence type="ECO:0000256" key="16">
    <source>
        <dbReference type="HAMAP-Rule" id="MF_00037"/>
    </source>
</evidence>
<dbReference type="GO" id="GO:0008360">
    <property type="term" value="P:regulation of cell shape"/>
    <property type="evidence" value="ECO:0007669"/>
    <property type="project" value="UniProtKB-KW"/>
</dbReference>
<dbReference type="UniPathway" id="UPA00219"/>
<comment type="subcellular location">
    <subcellularLocation>
        <location evidence="3 16">Cytoplasm</location>
    </subcellularLocation>
</comment>
<dbReference type="GO" id="GO:0009252">
    <property type="term" value="P:peptidoglycan biosynthetic process"/>
    <property type="evidence" value="ECO:0007669"/>
    <property type="project" value="UniProtKB-UniRule"/>
</dbReference>
<keyword evidence="5 16" id="KW-0963">Cytoplasm</keyword>
<evidence type="ECO:0000256" key="8">
    <source>
        <dbReference type="ARBA" id="ARBA00022827"/>
    </source>
</evidence>
<evidence type="ECO:0000256" key="2">
    <source>
        <dbReference type="ARBA" id="ARBA00003921"/>
    </source>
</evidence>
<keyword evidence="8 16" id="KW-0274">FAD</keyword>
<evidence type="ECO:0000256" key="1">
    <source>
        <dbReference type="ARBA" id="ARBA00001974"/>
    </source>
</evidence>
<keyword evidence="6 16" id="KW-0132">Cell division</keyword>
<dbReference type="PROSITE" id="PS51387">
    <property type="entry name" value="FAD_PCMH"/>
    <property type="match status" value="1"/>
</dbReference>
<gene>
    <name evidence="16 18" type="primary">murB</name>
    <name evidence="18" type="ORF">D2962_05440</name>
</gene>
<evidence type="ECO:0000256" key="12">
    <source>
        <dbReference type="ARBA" id="ARBA00023002"/>
    </source>
</evidence>
<dbReference type="InterPro" id="IPR036635">
    <property type="entry name" value="MurB_C_sf"/>
</dbReference>
<dbReference type="InterPro" id="IPR036318">
    <property type="entry name" value="FAD-bd_PCMH-like_sf"/>
</dbReference>
<evidence type="ECO:0000256" key="7">
    <source>
        <dbReference type="ARBA" id="ARBA00022630"/>
    </source>
</evidence>
<keyword evidence="13 16" id="KW-0131">Cell cycle</keyword>
<dbReference type="GO" id="GO:0008762">
    <property type="term" value="F:UDP-N-acetylmuramate dehydrogenase activity"/>
    <property type="evidence" value="ECO:0007669"/>
    <property type="project" value="UniProtKB-UniRule"/>
</dbReference>
<protein>
    <recommendedName>
        <fullName evidence="16">UDP-N-acetylenolpyruvoylglucosamine reductase</fullName>
        <ecNumber evidence="16">1.3.1.98</ecNumber>
    </recommendedName>
    <alternativeName>
        <fullName evidence="16">UDP-N-acetylmuramate dehydrogenase</fullName>
    </alternativeName>
</protein>
<comment type="catalytic activity">
    <reaction evidence="15 16">
        <text>UDP-N-acetyl-alpha-D-muramate + NADP(+) = UDP-N-acetyl-3-O-(1-carboxyvinyl)-alpha-D-glucosamine + NADPH + H(+)</text>
        <dbReference type="Rhea" id="RHEA:12248"/>
        <dbReference type="ChEBI" id="CHEBI:15378"/>
        <dbReference type="ChEBI" id="CHEBI:57783"/>
        <dbReference type="ChEBI" id="CHEBI:58349"/>
        <dbReference type="ChEBI" id="CHEBI:68483"/>
        <dbReference type="ChEBI" id="CHEBI:70757"/>
        <dbReference type="EC" id="1.3.1.98"/>
    </reaction>
</comment>
<dbReference type="Gene3D" id="3.30.465.10">
    <property type="match status" value="1"/>
</dbReference>
<keyword evidence="12 16" id="KW-0560">Oxidoreductase</keyword>